<name>A0A1F6CD42_9BACT</name>
<dbReference type="Proteomes" id="UP000178344">
    <property type="component" value="Unassembled WGS sequence"/>
</dbReference>
<dbReference type="AlphaFoldDB" id="A0A1F6CD42"/>
<comment type="caution">
    <text evidence="2">The sequence shown here is derived from an EMBL/GenBank/DDBJ whole genome shotgun (WGS) entry which is preliminary data.</text>
</comment>
<organism evidence="2 3">
    <name type="scientific">Candidatus Kaiserbacteria bacterium RIFCSPHIGHO2_01_FULL_49_13</name>
    <dbReference type="NCBI Taxonomy" id="1798477"/>
    <lineage>
        <taxon>Bacteria</taxon>
        <taxon>Candidatus Kaiseribacteriota</taxon>
    </lineage>
</organism>
<sequence length="82" mass="8499">MKALHMIAFTLTVIGGINWGLVGLGGLVGGNWNVVNLILGSWPSLEGIVYVLVGLSAIYLAATHKQTCMYCKGSAMGGGAMM</sequence>
<dbReference type="Pfam" id="PF04070">
    <property type="entry name" value="DUF378"/>
    <property type="match status" value="1"/>
</dbReference>
<evidence type="ECO:0000313" key="2">
    <source>
        <dbReference type="EMBL" id="OGG47104.1"/>
    </source>
</evidence>
<keyword evidence="1" id="KW-1133">Transmembrane helix</keyword>
<dbReference type="PANTHER" id="PTHR37304">
    <property type="entry name" value="MEMBRANE PROTEIN-RELATED"/>
    <property type="match status" value="1"/>
</dbReference>
<dbReference type="PANTHER" id="PTHR37304:SF1">
    <property type="entry name" value="MEMBRANE PROTEIN"/>
    <property type="match status" value="1"/>
</dbReference>
<evidence type="ECO:0008006" key="4">
    <source>
        <dbReference type="Google" id="ProtNLM"/>
    </source>
</evidence>
<feature type="transmembrane region" description="Helical" evidence="1">
    <location>
        <begin position="42"/>
        <end position="62"/>
    </location>
</feature>
<keyword evidence="1" id="KW-0472">Membrane</keyword>
<accession>A0A1F6CD42</accession>
<feature type="transmembrane region" description="Helical" evidence="1">
    <location>
        <begin position="7"/>
        <end position="30"/>
    </location>
</feature>
<evidence type="ECO:0000256" key="1">
    <source>
        <dbReference type="SAM" id="Phobius"/>
    </source>
</evidence>
<evidence type="ECO:0000313" key="3">
    <source>
        <dbReference type="Proteomes" id="UP000178344"/>
    </source>
</evidence>
<dbReference type="InterPro" id="IPR007211">
    <property type="entry name" value="DUF378"/>
</dbReference>
<reference evidence="2 3" key="1">
    <citation type="journal article" date="2016" name="Nat. Commun.">
        <title>Thousands of microbial genomes shed light on interconnected biogeochemical processes in an aquifer system.</title>
        <authorList>
            <person name="Anantharaman K."/>
            <person name="Brown C.T."/>
            <person name="Hug L.A."/>
            <person name="Sharon I."/>
            <person name="Castelle C.J."/>
            <person name="Probst A.J."/>
            <person name="Thomas B.C."/>
            <person name="Singh A."/>
            <person name="Wilkins M.J."/>
            <person name="Karaoz U."/>
            <person name="Brodie E.L."/>
            <person name="Williams K.H."/>
            <person name="Hubbard S.S."/>
            <person name="Banfield J.F."/>
        </authorList>
    </citation>
    <scope>NUCLEOTIDE SEQUENCE [LARGE SCALE GENOMIC DNA]</scope>
</reference>
<gene>
    <name evidence="2" type="ORF">A2671_00845</name>
</gene>
<dbReference type="EMBL" id="MFKQ01000030">
    <property type="protein sequence ID" value="OGG47104.1"/>
    <property type="molecule type" value="Genomic_DNA"/>
</dbReference>
<proteinExistence type="predicted"/>
<keyword evidence="1" id="KW-0812">Transmembrane</keyword>
<protein>
    <recommendedName>
        <fullName evidence="4">DUF378 domain-containing protein</fullName>
    </recommendedName>
</protein>